<organism evidence="1 2">
    <name type="scientific">Ilyodon furcidens</name>
    <name type="common">goldbreast splitfin</name>
    <dbReference type="NCBI Taxonomy" id="33524"/>
    <lineage>
        <taxon>Eukaryota</taxon>
        <taxon>Metazoa</taxon>
        <taxon>Chordata</taxon>
        <taxon>Craniata</taxon>
        <taxon>Vertebrata</taxon>
        <taxon>Euteleostomi</taxon>
        <taxon>Actinopterygii</taxon>
        <taxon>Neopterygii</taxon>
        <taxon>Teleostei</taxon>
        <taxon>Neoteleostei</taxon>
        <taxon>Acanthomorphata</taxon>
        <taxon>Ovalentaria</taxon>
        <taxon>Atherinomorphae</taxon>
        <taxon>Cyprinodontiformes</taxon>
        <taxon>Goodeidae</taxon>
        <taxon>Ilyodon</taxon>
    </lineage>
</organism>
<keyword evidence="2" id="KW-1185">Reference proteome</keyword>
<reference evidence="1 2" key="1">
    <citation type="submission" date="2021-06" db="EMBL/GenBank/DDBJ databases">
        <authorList>
            <person name="Palmer J.M."/>
        </authorList>
    </citation>
    <scope>NUCLEOTIDE SEQUENCE [LARGE SCALE GENOMIC DNA]</scope>
    <source>
        <strain evidence="2">if_2019</strain>
        <tissue evidence="1">Muscle</tissue>
    </source>
</reference>
<sequence length="78" mass="8849">MFYFSTDIQLNLHFLNTSLGGKEHLIAGCWMISVDSHVICVGIQSTFVAGLATLFSAYYIFNLQYQEDAVCMLEFSQR</sequence>
<name>A0ABV0T5Z0_9TELE</name>
<proteinExistence type="predicted"/>
<dbReference type="Proteomes" id="UP001482620">
    <property type="component" value="Unassembled WGS sequence"/>
</dbReference>
<evidence type="ECO:0000313" key="1">
    <source>
        <dbReference type="EMBL" id="MEQ2227138.1"/>
    </source>
</evidence>
<accession>A0ABV0T5Z0</accession>
<comment type="caution">
    <text evidence="1">The sequence shown here is derived from an EMBL/GenBank/DDBJ whole genome shotgun (WGS) entry which is preliminary data.</text>
</comment>
<dbReference type="EMBL" id="JAHRIQ010017923">
    <property type="protein sequence ID" value="MEQ2227138.1"/>
    <property type="molecule type" value="Genomic_DNA"/>
</dbReference>
<protein>
    <submittedName>
        <fullName evidence="1">Uncharacterized protein</fullName>
    </submittedName>
</protein>
<evidence type="ECO:0000313" key="2">
    <source>
        <dbReference type="Proteomes" id="UP001482620"/>
    </source>
</evidence>
<gene>
    <name evidence="1" type="ORF">ILYODFUR_034695</name>
</gene>